<feature type="transmembrane region" description="Helical" evidence="6">
    <location>
        <begin position="99"/>
        <end position="117"/>
    </location>
</feature>
<evidence type="ECO:0000256" key="3">
    <source>
        <dbReference type="ARBA" id="ARBA00022692"/>
    </source>
</evidence>
<keyword evidence="5 6" id="KW-0472">Membrane</keyword>
<keyword evidence="8" id="KW-1185">Reference proteome</keyword>
<gene>
    <name evidence="7" type="ORF">ACFFJ8_03640</name>
</gene>
<sequence>MDEVMKKATRAALLFAACCLLVWAVVPEWRTIAAGLVLGLAASLSNTFLLRRRVDWMGKVVTELGPRKMGLGLAGRLATILLVVMVAKKYPEQFSLPSTLIACFLMPFVTLAYAYFLNKRNL</sequence>
<evidence type="ECO:0000256" key="4">
    <source>
        <dbReference type="ARBA" id="ARBA00022989"/>
    </source>
</evidence>
<dbReference type="RefSeq" id="WP_204820089.1">
    <property type="nucleotide sequence ID" value="NZ_JANHOF010000010.1"/>
</dbReference>
<name>A0ABV6J3L2_9BACL</name>
<evidence type="ECO:0000256" key="1">
    <source>
        <dbReference type="ARBA" id="ARBA00004651"/>
    </source>
</evidence>
<dbReference type="PANTHER" id="PTHR40035:SF1">
    <property type="entry name" value="ATP SYNTHASE PROTEIN I"/>
    <property type="match status" value="1"/>
</dbReference>
<evidence type="ECO:0000313" key="7">
    <source>
        <dbReference type="EMBL" id="MFC0390465.1"/>
    </source>
</evidence>
<dbReference type="Pfam" id="PF03899">
    <property type="entry name" value="ATP-synt_I"/>
    <property type="match status" value="1"/>
</dbReference>
<keyword evidence="3 6" id="KW-0812">Transmembrane</keyword>
<evidence type="ECO:0000256" key="2">
    <source>
        <dbReference type="ARBA" id="ARBA00022475"/>
    </source>
</evidence>
<dbReference type="Proteomes" id="UP001589818">
    <property type="component" value="Unassembled WGS sequence"/>
</dbReference>
<protein>
    <submittedName>
        <fullName evidence="7">ATP synthase subunit I</fullName>
    </submittedName>
</protein>
<keyword evidence="4 6" id="KW-1133">Transmembrane helix</keyword>
<feature type="transmembrane region" description="Helical" evidence="6">
    <location>
        <begin position="70"/>
        <end position="87"/>
    </location>
</feature>
<evidence type="ECO:0000256" key="5">
    <source>
        <dbReference type="ARBA" id="ARBA00023136"/>
    </source>
</evidence>
<dbReference type="EMBL" id="JBHLVF010000008">
    <property type="protein sequence ID" value="MFC0390465.1"/>
    <property type="molecule type" value="Genomic_DNA"/>
</dbReference>
<evidence type="ECO:0000313" key="8">
    <source>
        <dbReference type="Proteomes" id="UP001589818"/>
    </source>
</evidence>
<evidence type="ECO:0000256" key="6">
    <source>
        <dbReference type="SAM" id="Phobius"/>
    </source>
</evidence>
<proteinExistence type="predicted"/>
<dbReference type="InterPro" id="IPR005598">
    <property type="entry name" value="ATP_synth_I"/>
</dbReference>
<comment type="caution">
    <text evidence="7">The sequence shown here is derived from an EMBL/GenBank/DDBJ whole genome shotgun (WGS) entry which is preliminary data.</text>
</comment>
<comment type="subcellular location">
    <subcellularLocation>
        <location evidence="1">Cell membrane</location>
        <topology evidence="1">Multi-pass membrane protein</topology>
    </subcellularLocation>
</comment>
<organism evidence="7 8">
    <name type="scientific">Paenibacillus mendelii</name>
    <dbReference type="NCBI Taxonomy" id="206163"/>
    <lineage>
        <taxon>Bacteria</taxon>
        <taxon>Bacillati</taxon>
        <taxon>Bacillota</taxon>
        <taxon>Bacilli</taxon>
        <taxon>Bacillales</taxon>
        <taxon>Paenibacillaceae</taxon>
        <taxon>Paenibacillus</taxon>
    </lineage>
</organism>
<accession>A0ABV6J3L2</accession>
<keyword evidence="2" id="KW-1003">Cell membrane</keyword>
<reference evidence="7 8" key="1">
    <citation type="submission" date="2024-09" db="EMBL/GenBank/DDBJ databases">
        <authorList>
            <person name="Sun Q."/>
            <person name="Mori K."/>
        </authorList>
    </citation>
    <scope>NUCLEOTIDE SEQUENCE [LARGE SCALE GENOMIC DNA]</scope>
    <source>
        <strain evidence="7 8">CCM 4839</strain>
    </source>
</reference>
<feature type="transmembrane region" description="Helical" evidence="6">
    <location>
        <begin position="34"/>
        <end position="50"/>
    </location>
</feature>
<dbReference type="InterPro" id="IPR039072">
    <property type="entry name" value="ATP_synth_I_Bacilli"/>
</dbReference>
<dbReference type="PANTHER" id="PTHR40035">
    <property type="entry name" value="ATP SYNTHASE PROTEIN I"/>
    <property type="match status" value="1"/>
</dbReference>